<dbReference type="EMBL" id="LROR01000038">
    <property type="protein sequence ID" value="OBR95300.1"/>
    <property type="molecule type" value="Genomic_DNA"/>
</dbReference>
<dbReference type="PANTHER" id="PTHR34227:SF1">
    <property type="entry name" value="DIMETHYL SULFOXIDE REDUCTASE CHAPERONE-RELATED"/>
    <property type="match status" value="1"/>
</dbReference>
<dbReference type="SUPFAM" id="SSF89155">
    <property type="entry name" value="TorD-like"/>
    <property type="match status" value="1"/>
</dbReference>
<protein>
    <submittedName>
        <fullName evidence="2">Chaperone protein TorD</fullName>
    </submittedName>
</protein>
<organism evidence="2 4">
    <name type="scientific">Clostridium coskatii</name>
    <dbReference type="NCBI Taxonomy" id="1705578"/>
    <lineage>
        <taxon>Bacteria</taxon>
        <taxon>Bacillati</taxon>
        <taxon>Bacillota</taxon>
        <taxon>Clostridia</taxon>
        <taxon>Eubacteriales</taxon>
        <taxon>Clostridiaceae</taxon>
        <taxon>Clostridium</taxon>
    </lineage>
</organism>
<evidence type="ECO:0000256" key="1">
    <source>
        <dbReference type="ARBA" id="ARBA00023186"/>
    </source>
</evidence>
<dbReference type="Proteomes" id="UP000093694">
    <property type="component" value="Unassembled WGS sequence"/>
</dbReference>
<dbReference type="InterPro" id="IPR050289">
    <property type="entry name" value="TorD/DmsD_chaperones"/>
</dbReference>
<keyword evidence="1" id="KW-0143">Chaperone</keyword>
<evidence type="ECO:0000313" key="2">
    <source>
        <dbReference type="EMBL" id="OAA93971.1"/>
    </source>
</evidence>
<dbReference type="Proteomes" id="UP000077384">
    <property type="component" value="Unassembled WGS sequence"/>
</dbReference>
<dbReference type="EMBL" id="LITQ01000009">
    <property type="protein sequence ID" value="OAA93971.1"/>
    <property type="molecule type" value="Genomic_DNA"/>
</dbReference>
<reference evidence="3 5" key="2">
    <citation type="journal article" date="2016" name="Front. Microbiol.">
        <title>Industrial Acetogenic Biocatalysts: A Comparative Metabolic and Genomic Analysis.</title>
        <authorList>
            <person name="Bengelsdorf F."/>
            <person name="Poehlein A."/>
            <person name="Sonja S."/>
            <person name="Erz C."/>
            <person name="Hummel T."/>
            <person name="Hoffmeister S."/>
            <person name="Daniel R."/>
            <person name="Durre P."/>
        </authorList>
    </citation>
    <scope>NUCLEOTIDE SEQUENCE [LARGE SCALE GENOMIC DNA]</scope>
    <source>
        <strain evidence="3 5">PTA-10522</strain>
    </source>
</reference>
<proteinExistence type="predicted"/>
<accession>A0A166TQG9</accession>
<evidence type="ECO:0000313" key="5">
    <source>
        <dbReference type="Proteomes" id="UP000093694"/>
    </source>
</evidence>
<dbReference type="InterPro" id="IPR036411">
    <property type="entry name" value="TorD-like_sf"/>
</dbReference>
<dbReference type="Gene3D" id="1.10.3480.10">
    <property type="entry name" value="TorD-like"/>
    <property type="match status" value="1"/>
</dbReference>
<dbReference type="PATRIC" id="fig|1705578.3.peg.3956"/>
<gene>
    <name evidence="2" type="primary">torD</name>
    <name evidence="3" type="ORF">CLCOS_16240</name>
    <name evidence="2" type="ORF">WX73_03881</name>
</gene>
<dbReference type="AlphaFoldDB" id="A0A166TQG9"/>
<comment type="caution">
    <text evidence="2">The sequence shown here is derived from an EMBL/GenBank/DDBJ whole genome shotgun (WGS) entry which is preliminary data.</text>
</comment>
<dbReference type="PANTHER" id="PTHR34227">
    <property type="entry name" value="CHAPERONE PROTEIN YCDY"/>
    <property type="match status" value="1"/>
</dbReference>
<evidence type="ECO:0000313" key="4">
    <source>
        <dbReference type="Proteomes" id="UP000077384"/>
    </source>
</evidence>
<dbReference type="Pfam" id="PF02613">
    <property type="entry name" value="Nitrate_red_del"/>
    <property type="match status" value="1"/>
</dbReference>
<sequence>MDRKSDSLKLMKNRENLYRFLVRLYKIEIDEPLLTQMKAMSFPVECCQTKLSEGYRILREYLDNCSSDPITDLASDYAKIFLAAGIADGSAAFPYESVYTSRKKIIMQDAYDQVKAIYAAKGLKKNDDEGSEFYEDHISLELDFMAFLCHETQYILGTQDESKFLSCVKEQMDFLSKHLLNWVPRFCSDIEKYADTKFYKGIGKITDSYLALDYTILKSLTD</sequence>
<keyword evidence="5" id="KW-1185">Reference proteome</keyword>
<evidence type="ECO:0000313" key="3">
    <source>
        <dbReference type="EMBL" id="OBR95300.1"/>
    </source>
</evidence>
<dbReference type="InterPro" id="IPR020945">
    <property type="entry name" value="DMSO/NO3_reduct_chaperone"/>
</dbReference>
<name>A0A166TQG9_9CLOT</name>
<reference evidence="2 4" key="1">
    <citation type="journal article" date="2015" name="Biotechnol. Bioeng.">
        <title>Genome sequence and phenotypic characterization of Caulobacter segnis.</title>
        <authorList>
            <person name="Patel S."/>
            <person name="Fletcher B."/>
            <person name="Scott D.C."/>
            <person name="Ely B."/>
        </authorList>
    </citation>
    <scope>NUCLEOTIDE SEQUENCE [LARGE SCALE GENOMIC DNA]</scope>
    <source>
        <strain evidence="2 4">PS02</strain>
    </source>
</reference>
<dbReference type="RefSeq" id="WP_063600626.1">
    <property type="nucleotide sequence ID" value="NZ_LITQ01000009.1"/>
</dbReference>